<evidence type="ECO:0000256" key="6">
    <source>
        <dbReference type="ARBA" id="ARBA00022801"/>
    </source>
</evidence>
<evidence type="ECO:0000256" key="3">
    <source>
        <dbReference type="ARBA" id="ARBA00009699"/>
    </source>
</evidence>
<evidence type="ECO:0000313" key="13">
    <source>
        <dbReference type="EMBL" id="KAF2798041.1"/>
    </source>
</evidence>
<evidence type="ECO:0000256" key="12">
    <source>
        <dbReference type="SAM" id="SignalP"/>
    </source>
</evidence>
<dbReference type="GO" id="GO:0009272">
    <property type="term" value="P:fungal-type cell wall biogenesis"/>
    <property type="evidence" value="ECO:0007669"/>
    <property type="project" value="TreeGrafter"/>
</dbReference>
<dbReference type="OrthoDB" id="4187847at2759"/>
<evidence type="ECO:0000256" key="2">
    <source>
        <dbReference type="ARBA" id="ARBA00004308"/>
    </source>
</evidence>
<keyword evidence="8" id="KW-0325">Glycoprotein</keyword>
<dbReference type="SUPFAM" id="SSF48208">
    <property type="entry name" value="Six-hairpin glycosidases"/>
    <property type="match status" value="1"/>
</dbReference>
<sequence length="452" mass="47885">MFAHACTLSLALPFLFGAAGAISVDIGSADSIKSAAKTLAGAIVDSYNDLPKGSPIGMFEDPYFWWESGAMWSGLVEYSHLTGDSQFDAVVAKALWAQTGDGDFLPPNQTKSEGNGDQSVWALAALTAAENGFTKPEAGAWVDLAKNVFEDQALRWDETTCGGGLRWQIFTFNTGYTYKDSISTGNFFLLSARLAQFTGNKTYSEWADKSFKWLQDVKLLTDEYAVFDGTDSTTKCSSVNHIQWTYPFGVLAEGAAVMYNLTNGDDTWKTAVSGFASHVEVFQENNTSVLTEVACEKNNKCDIDQKAFKGLAARSFARAAISAPFVADQFQKILKVSAKAAVEGCSGDAKDVKCGAKWYFESSNEDAISIEDGGLGEVLGALEVVQALLYPQAKAISTGNSTTENTPSPTASGTGAPSGTGSAAQVSGTSAADKMNAAWSSVAFAGLLAILA</sequence>
<feature type="compositionally biased region" description="Low complexity" evidence="11">
    <location>
        <begin position="406"/>
        <end position="424"/>
    </location>
</feature>
<keyword evidence="7" id="KW-0472">Membrane</keyword>
<evidence type="ECO:0000256" key="9">
    <source>
        <dbReference type="ARBA" id="ARBA00023295"/>
    </source>
</evidence>
<feature type="signal peptide" evidence="12">
    <location>
        <begin position="1"/>
        <end position="21"/>
    </location>
</feature>
<dbReference type="GO" id="GO:0016052">
    <property type="term" value="P:carbohydrate catabolic process"/>
    <property type="evidence" value="ECO:0007669"/>
    <property type="project" value="InterPro"/>
</dbReference>
<dbReference type="Gene3D" id="1.50.10.20">
    <property type="match status" value="1"/>
</dbReference>
<dbReference type="GO" id="GO:0012505">
    <property type="term" value="C:endomembrane system"/>
    <property type="evidence" value="ECO:0007669"/>
    <property type="project" value="UniProtKB-SubCell"/>
</dbReference>
<evidence type="ECO:0000256" key="11">
    <source>
        <dbReference type="SAM" id="MobiDB-lite"/>
    </source>
</evidence>
<evidence type="ECO:0000256" key="8">
    <source>
        <dbReference type="ARBA" id="ARBA00023180"/>
    </source>
</evidence>
<organism evidence="13 14">
    <name type="scientific">Melanomma pulvis-pyrius CBS 109.77</name>
    <dbReference type="NCBI Taxonomy" id="1314802"/>
    <lineage>
        <taxon>Eukaryota</taxon>
        <taxon>Fungi</taxon>
        <taxon>Dikarya</taxon>
        <taxon>Ascomycota</taxon>
        <taxon>Pezizomycotina</taxon>
        <taxon>Dothideomycetes</taxon>
        <taxon>Pleosporomycetidae</taxon>
        <taxon>Pleosporales</taxon>
        <taxon>Melanommataceae</taxon>
        <taxon>Melanomma</taxon>
    </lineage>
</organism>
<dbReference type="Pfam" id="PF03663">
    <property type="entry name" value="Glyco_hydro_76"/>
    <property type="match status" value="1"/>
</dbReference>
<dbReference type="InterPro" id="IPR014480">
    <property type="entry name" value="Mannan-1_6-alpha_mannosidase"/>
</dbReference>
<evidence type="ECO:0000256" key="7">
    <source>
        <dbReference type="ARBA" id="ARBA00023136"/>
    </source>
</evidence>
<evidence type="ECO:0000256" key="4">
    <source>
        <dbReference type="ARBA" id="ARBA00012350"/>
    </source>
</evidence>
<evidence type="ECO:0000256" key="5">
    <source>
        <dbReference type="ARBA" id="ARBA00022729"/>
    </source>
</evidence>
<name>A0A6A6XNC6_9PLEO</name>
<keyword evidence="9 10" id="KW-0326">Glycosidase</keyword>
<dbReference type="Proteomes" id="UP000799757">
    <property type="component" value="Unassembled WGS sequence"/>
</dbReference>
<comment type="catalytic activity">
    <reaction evidence="1 10">
        <text>Random hydrolysis of (1-&gt;6)-alpha-D-mannosidic linkages in unbranched (1-&gt;6)-mannans.</text>
        <dbReference type="EC" id="3.2.1.101"/>
    </reaction>
</comment>
<dbReference type="AlphaFoldDB" id="A0A6A6XNC6"/>
<comment type="similarity">
    <text evidence="3 10">Belongs to the glycosyl hydrolase 76 family.</text>
</comment>
<dbReference type="GO" id="GO:0008496">
    <property type="term" value="F:mannan endo-1,6-alpha-mannosidase activity"/>
    <property type="evidence" value="ECO:0007669"/>
    <property type="project" value="UniProtKB-UniRule"/>
</dbReference>
<dbReference type="PANTHER" id="PTHR12145:SF36">
    <property type="entry name" value="MANNAN ENDO-1,6-ALPHA-MANNOSIDASE DCW1"/>
    <property type="match status" value="1"/>
</dbReference>
<gene>
    <name evidence="13" type="ORF">K505DRAFT_268378</name>
</gene>
<feature type="chain" id="PRO_5025428609" description="Mannan endo-1,6-alpha-mannosidase" evidence="12">
    <location>
        <begin position="22"/>
        <end position="452"/>
    </location>
</feature>
<protein>
    <recommendedName>
        <fullName evidence="4 10">Mannan endo-1,6-alpha-mannosidase</fullName>
        <ecNumber evidence="4 10">3.2.1.101</ecNumber>
    </recommendedName>
</protein>
<feature type="region of interest" description="Disordered" evidence="11">
    <location>
        <begin position="398"/>
        <end position="427"/>
    </location>
</feature>
<dbReference type="FunFam" id="1.50.10.20:FF:000006">
    <property type="entry name" value="Mannan endo-1,6-alpha-mannosidase"/>
    <property type="match status" value="1"/>
</dbReference>
<evidence type="ECO:0000256" key="10">
    <source>
        <dbReference type="PIRNR" id="PIRNR016302"/>
    </source>
</evidence>
<dbReference type="EC" id="3.2.1.101" evidence="4 10"/>
<keyword evidence="5 12" id="KW-0732">Signal</keyword>
<proteinExistence type="inferred from homology"/>
<evidence type="ECO:0000313" key="14">
    <source>
        <dbReference type="Proteomes" id="UP000799757"/>
    </source>
</evidence>
<accession>A0A6A6XNC6</accession>
<keyword evidence="14" id="KW-1185">Reference proteome</keyword>
<comment type="subcellular location">
    <subcellularLocation>
        <location evidence="2">Endomembrane system</location>
    </subcellularLocation>
</comment>
<evidence type="ECO:0000256" key="1">
    <source>
        <dbReference type="ARBA" id="ARBA00001452"/>
    </source>
</evidence>
<dbReference type="InterPro" id="IPR008928">
    <property type="entry name" value="6-hairpin_glycosidase_sf"/>
</dbReference>
<reference evidence="13" key="1">
    <citation type="journal article" date="2020" name="Stud. Mycol.">
        <title>101 Dothideomycetes genomes: a test case for predicting lifestyles and emergence of pathogens.</title>
        <authorList>
            <person name="Haridas S."/>
            <person name="Albert R."/>
            <person name="Binder M."/>
            <person name="Bloem J."/>
            <person name="Labutti K."/>
            <person name="Salamov A."/>
            <person name="Andreopoulos B."/>
            <person name="Baker S."/>
            <person name="Barry K."/>
            <person name="Bills G."/>
            <person name="Bluhm B."/>
            <person name="Cannon C."/>
            <person name="Castanera R."/>
            <person name="Culley D."/>
            <person name="Daum C."/>
            <person name="Ezra D."/>
            <person name="Gonzalez J."/>
            <person name="Henrissat B."/>
            <person name="Kuo A."/>
            <person name="Liang C."/>
            <person name="Lipzen A."/>
            <person name="Lutzoni F."/>
            <person name="Magnuson J."/>
            <person name="Mondo S."/>
            <person name="Nolan M."/>
            <person name="Ohm R."/>
            <person name="Pangilinan J."/>
            <person name="Park H.-J."/>
            <person name="Ramirez L."/>
            <person name="Alfaro M."/>
            <person name="Sun H."/>
            <person name="Tritt A."/>
            <person name="Yoshinaga Y."/>
            <person name="Zwiers L.-H."/>
            <person name="Turgeon B."/>
            <person name="Goodwin S."/>
            <person name="Spatafora J."/>
            <person name="Crous P."/>
            <person name="Grigoriev I."/>
        </authorList>
    </citation>
    <scope>NUCLEOTIDE SEQUENCE</scope>
    <source>
        <strain evidence="13">CBS 109.77</strain>
    </source>
</reference>
<dbReference type="InterPro" id="IPR005198">
    <property type="entry name" value="Glyco_hydro_76"/>
</dbReference>
<dbReference type="PANTHER" id="PTHR12145">
    <property type="entry name" value="MANNAN ENDO-1,6-ALPHA-MANNOSIDASE DCW1"/>
    <property type="match status" value="1"/>
</dbReference>
<dbReference type="EMBL" id="MU001792">
    <property type="protein sequence ID" value="KAF2798041.1"/>
    <property type="molecule type" value="Genomic_DNA"/>
</dbReference>
<keyword evidence="6 10" id="KW-0378">Hydrolase</keyword>
<dbReference type="PIRSF" id="PIRSF016302">
    <property type="entry name" value="Man_a_manosd"/>
    <property type="match status" value="1"/>
</dbReference>